<sequence>MESMSLSSHIATQIYGNFSFTPTAEQKKLIDALGQYLTTEDQSAVFLINGYAGTGKTTVIGALVRTLQRMELPCVLMAPTGRAAKVMSRYAGADAYTVHKTIYRERRAGGAEDSRFDLNFNKSHDTLYIIDEASMLTGRAASFNGESAVFGTGDLLEDMFDYIRLGRNNKVILVGDQAQLPPVGYDRSPALDPEYMAKYGTVWYFTLSEVVRQQNDSGILHNATTIRAMIEARLADIPPFDPGFPDIARIDGRELIDEIDSCYGRYGQSETAIITRSNKRANHYNQGIRRTILDYDEEIASGDMLMVVKNNYHYVERDPNAAMDFIANGDIARVHRIYKTREKYGFRFAYAELEFPDYDDYSLECWLLLDALHSDAPGLSREQQSQLFLAVEEDYAEIKQKGKRYKAVMGDEFFCALQVKFAYAITCHKAQGGQWSAIFLDVALFGNEPMTIELLRWLYTAVTRATERLYLVNYDDRFFPANE</sequence>
<reference evidence="2 3" key="1">
    <citation type="submission" date="2018-06" db="EMBL/GenBank/DDBJ databases">
        <authorList>
            <consortium name="Pathogen Informatics"/>
            <person name="Doyle S."/>
        </authorList>
    </citation>
    <scope>NUCLEOTIDE SEQUENCE [LARGE SCALE GENOMIC DNA]</scope>
    <source>
        <strain evidence="2 3">NCTC11190</strain>
    </source>
</reference>
<dbReference type="RefSeq" id="WP_245584961.1">
    <property type="nucleotide sequence ID" value="NZ_UGVL01000001.1"/>
</dbReference>
<evidence type="ECO:0000313" key="2">
    <source>
        <dbReference type="EMBL" id="SUE34498.1"/>
    </source>
</evidence>
<dbReference type="PANTHER" id="PTHR43788">
    <property type="entry name" value="DNA2/NAM7 HELICASE FAMILY MEMBER"/>
    <property type="match status" value="1"/>
</dbReference>
<organism evidence="2 3">
    <name type="scientific">Rikenella microfusus</name>
    <dbReference type="NCBI Taxonomy" id="28139"/>
    <lineage>
        <taxon>Bacteria</taxon>
        <taxon>Pseudomonadati</taxon>
        <taxon>Bacteroidota</taxon>
        <taxon>Bacteroidia</taxon>
        <taxon>Bacteroidales</taxon>
        <taxon>Rikenellaceae</taxon>
        <taxon>Rikenella</taxon>
    </lineage>
</organism>
<accession>A0A379MS93</accession>
<dbReference type="InterPro" id="IPR027417">
    <property type="entry name" value="P-loop_NTPase"/>
</dbReference>
<dbReference type="EMBL" id="UGVL01000001">
    <property type="protein sequence ID" value="SUE34498.1"/>
    <property type="molecule type" value="Genomic_DNA"/>
</dbReference>
<dbReference type="Pfam" id="PF13604">
    <property type="entry name" value="AAA_30"/>
    <property type="match status" value="1"/>
</dbReference>
<dbReference type="Gene3D" id="3.40.50.300">
    <property type="entry name" value="P-loop containing nucleotide triphosphate hydrolases"/>
    <property type="match status" value="2"/>
</dbReference>
<protein>
    <submittedName>
        <fullName evidence="2">Conjugal transfer nickase/helicase TraI</fullName>
    </submittedName>
</protein>
<dbReference type="SUPFAM" id="SSF52540">
    <property type="entry name" value="P-loop containing nucleoside triphosphate hydrolases"/>
    <property type="match status" value="1"/>
</dbReference>
<dbReference type="CDD" id="cd18809">
    <property type="entry name" value="SF1_C_RecD"/>
    <property type="match status" value="1"/>
</dbReference>
<dbReference type="GO" id="GO:0004386">
    <property type="term" value="F:helicase activity"/>
    <property type="evidence" value="ECO:0007669"/>
    <property type="project" value="UniProtKB-KW"/>
</dbReference>
<feature type="domain" description="UvrD-like helicase C-terminal" evidence="1">
    <location>
        <begin position="421"/>
        <end position="472"/>
    </location>
</feature>
<gene>
    <name evidence="2" type="ORF">NCTC11190_01723</name>
</gene>
<dbReference type="Pfam" id="PF13538">
    <property type="entry name" value="UvrD_C_2"/>
    <property type="match status" value="1"/>
</dbReference>
<dbReference type="InterPro" id="IPR050534">
    <property type="entry name" value="Coronavir_polyprotein_1ab"/>
</dbReference>
<name>A0A379MS93_9BACT</name>
<dbReference type="Proteomes" id="UP000255233">
    <property type="component" value="Unassembled WGS sequence"/>
</dbReference>
<dbReference type="CDD" id="cd17933">
    <property type="entry name" value="DEXSc_RecD-like"/>
    <property type="match status" value="1"/>
</dbReference>
<evidence type="ECO:0000313" key="3">
    <source>
        <dbReference type="Proteomes" id="UP000255233"/>
    </source>
</evidence>
<keyword evidence="2" id="KW-0067">ATP-binding</keyword>
<keyword evidence="2" id="KW-0378">Hydrolase</keyword>
<dbReference type="STRING" id="880526.GCA_000427365_02095"/>
<keyword evidence="2" id="KW-0347">Helicase</keyword>
<keyword evidence="2" id="KW-0547">Nucleotide-binding</keyword>
<keyword evidence="3" id="KW-1185">Reference proteome</keyword>
<dbReference type="InterPro" id="IPR027785">
    <property type="entry name" value="UvrD-like_helicase_C"/>
</dbReference>
<proteinExistence type="predicted"/>
<evidence type="ECO:0000259" key="1">
    <source>
        <dbReference type="Pfam" id="PF13538"/>
    </source>
</evidence>
<dbReference type="AlphaFoldDB" id="A0A379MS93"/>